<feature type="chain" id="PRO_5002974697" evidence="1">
    <location>
        <begin position="22"/>
        <end position="585"/>
    </location>
</feature>
<dbReference type="InterPro" id="IPR035398">
    <property type="entry name" value="Bac_rhamnosid_C"/>
</dbReference>
<dbReference type="PANTHER" id="PTHR34987">
    <property type="entry name" value="C, PUTATIVE (AFU_ORTHOLOGUE AFUA_3G02880)-RELATED"/>
    <property type="match status" value="1"/>
</dbReference>
<dbReference type="InterPro" id="IPR012341">
    <property type="entry name" value="6hp_glycosidase-like_sf"/>
</dbReference>
<dbReference type="PANTHER" id="PTHR34987:SF6">
    <property type="entry name" value="ALPHA-L-RHAMNOSIDASE SIX-HAIRPIN GLYCOSIDASE DOMAIN-CONTAINING PROTEIN"/>
    <property type="match status" value="1"/>
</dbReference>
<evidence type="ECO:0000313" key="5">
    <source>
        <dbReference type="Proteomes" id="UP000000852"/>
    </source>
</evidence>
<keyword evidence="5" id="KW-1185">Reference proteome</keyword>
<keyword evidence="1" id="KW-0732">Signal</keyword>
<dbReference type="GO" id="GO:0005975">
    <property type="term" value="P:carbohydrate metabolic process"/>
    <property type="evidence" value="ECO:0007669"/>
    <property type="project" value="InterPro"/>
</dbReference>
<dbReference type="KEGG" id="phe:Phep_0959"/>
<dbReference type="InterPro" id="IPR008928">
    <property type="entry name" value="6-hairpin_glycosidase_sf"/>
</dbReference>
<dbReference type="Gene3D" id="2.60.120.260">
    <property type="entry name" value="Galactose-binding domain-like"/>
    <property type="match status" value="1"/>
</dbReference>
<evidence type="ECO:0000259" key="2">
    <source>
        <dbReference type="Pfam" id="PF17389"/>
    </source>
</evidence>
<dbReference type="Pfam" id="PF17389">
    <property type="entry name" value="Bac_rhamnosid6H"/>
    <property type="match status" value="1"/>
</dbReference>
<dbReference type="OrthoDB" id="9815108at2"/>
<name>C6Y2W8_PEDHD</name>
<dbReference type="RefSeq" id="WP_012781125.1">
    <property type="nucleotide sequence ID" value="NC_013061.1"/>
</dbReference>
<gene>
    <name evidence="4" type="ordered locus">Phep_0959</name>
</gene>
<dbReference type="HOGENOM" id="CLU_459807_0_0_10"/>
<dbReference type="EMBL" id="CP001681">
    <property type="protein sequence ID" value="ACU03181.1"/>
    <property type="molecule type" value="Genomic_DNA"/>
</dbReference>
<dbReference type="InterPro" id="IPR035396">
    <property type="entry name" value="Bac_rhamnosid6H"/>
</dbReference>
<dbReference type="STRING" id="485917.Phep_0959"/>
<dbReference type="Pfam" id="PF17390">
    <property type="entry name" value="Bac_rhamnosid_C"/>
    <property type="match status" value="1"/>
</dbReference>
<protein>
    <submittedName>
        <fullName evidence="4">Alpha-L-rhamnosidase</fullName>
    </submittedName>
</protein>
<dbReference type="Proteomes" id="UP000000852">
    <property type="component" value="Chromosome"/>
</dbReference>
<evidence type="ECO:0000256" key="1">
    <source>
        <dbReference type="SAM" id="SignalP"/>
    </source>
</evidence>
<reference evidence="4 5" key="1">
    <citation type="journal article" date="2009" name="Stand. Genomic Sci.">
        <title>Complete genome sequence of Pedobacter heparinus type strain (HIM 762-3).</title>
        <authorList>
            <person name="Han C."/>
            <person name="Spring S."/>
            <person name="Lapidus A."/>
            <person name="Del Rio T.G."/>
            <person name="Tice H."/>
            <person name="Copeland A."/>
            <person name="Cheng J.F."/>
            <person name="Lucas S."/>
            <person name="Chen F."/>
            <person name="Nolan M."/>
            <person name="Bruce D."/>
            <person name="Goodwin L."/>
            <person name="Pitluck S."/>
            <person name="Ivanova N."/>
            <person name="Mavromatis K."/>
            <person name="Mikhailova N."/>
            <person name="Pati A."/>
            <person name="Chen A."/>
            <person name="Palaniappan K."/>
            <person name="Land M."/>
            <person name="Hauser L."/>
            <person name="Chang Y.J."/>
            <person name="Jeffries C.C."/>
            <person name="Saunders E."/>
            <person name="Chertkov O."/>
            <person name="Brettin T."/>
            <person name="Goker M."/>
            <person name="Rohde M."/>
            <person name="Bristow J."/>
            <person name="Eisen J.A."/>
            <person name="Markowitz V."/>
            <person name="Hugenholtz P."/>
            <person name="Kyrpides N.C."/>
            <person name="Klenk H.P."/>
            <person name="Detter J.C."/>
        </authorList>
    </citation>
    <scope>NUCLEOTIDE SEQUENCE [LARGE SCALE GENOMIC DNA]</scope>
    <source>
        <strain evidence="5">ATCC 13125 / DSM 2366 / CIP 104194 / JCM 7457 / NBRC 12017 / NCIMB 9290 / NRRL B-14731 / HIM 762-3</strain>
    </source>
</reference>
<dbReference type="AlphaFoldDB" id="C6Y2W8"/>
<accession>C6Y2W8</accession>
<dbReference type="Gene3D" id="1.50.10.10">
    <property type="match status" value="1"/>
</dbReference>
<dbReference type="SUPFAM" id="SSF48208">
    <property type="entry name" value="Six-hairpin glycosidases"/>
    <property type="match status" value="1"/>
</dbReference>
<feature type="domain" description="Alpha-L-rhamnosidase C-terminal" evidence="3">
    <location>
        <begin position="525"/>
        <end position="582"/>
    </location>
</feature>
<sequence>MKRYLVFLSLLTWAFTTVTNAQLPPVFKQPIATGLKKDPRVRYYLPPERMIWRSDATGKYIQHADRLLKVGNGQAELVNKDLTVLKNDKSSKTGFLIDFGKEIFGGLQITTGLMRTKTPVKVRVRFGESVTEAMSDVGGTDGATNDHAMRDFIIELPWLGGLEVGNTGFRFVRIDLLEADTELLLKEVSAIFMYRDIPYLGSFHSDDERLNQIWATGAYTVHLNMQQYLWDGIKRDKLVWIGDMHPEMMVINSVFGYNEVVPMSLDLAKAATPLPAWMNGISSYSMWWVLIQRDWYLHQGDMKYLQLQRQYLIGLLKQLMTKIKDGKEALDGNRFLDWPSSENKPAIHAGLQAMLVMTLTAGSELCHILKEAETARACDEAVAILKKNVPDIAESKQAAALLALAGLLPAEQANTILSKDSTRGFSTFYGYYMLQAKAMAGDYQGAINNIRDYWGGMLDLGATTFWEDFDLSWKENAGRIDEIVPKDKVDVHATYGAYCYKNLRHSLAHGWAAGPTSWLTTHVLGIKVMAPGCKVVKIEPHLGDLKSVSGSFPTPFGLIKVNHLKMPDGKIKTTVDAPKQVKIIK</sequence>
<organism evidence="4 5">
    <name type="scientific">Pedobacter heparinus (strain ATCC 13125 / DSM 2366 / CIP 104194 / JCM 7457 / NBRC 12017 / NCIMB 9290 / NRRL B-14731 / HIM 762-3)</name>
    <dbReference type="NCBI Taxonomy" id="485917"/>
    <lineage>
        <taxon>Bacteria</taxon>
        <taxon>Pseudomonadati</taxon>
        <taxon>Bacteroidota</taxon>
        <taxon>Sphingobacteriia</taxon>
        <taxon>Sphingobacteriales</taxon>
        <taxon>Sphingobacteriaceae</taxon>
        <taxon>Pedobacter</taxon>
    </lineage>
</organism>
<dbReference type="eggNOG" id="COG3408">
    <property type="taxonomic scope" value="Bacteria"/>
</dbReference>
<feature type="signal peptide" evidence="1">
    <location>
        <begin position="1"/>
        <end position="21"/>
    </location>
</feature>
<feature type="domain" description="Alpha-L-rhamnosidase six-hairpin glycosidase" evidence="2">
    <location>
        <begin position="200"/>
        <end position="500"/>
    </location>
</feature>
<proteinExistence type="predicted"/>
<dbReference type="Gene3D" id="2.60.420.10">
    <property type="entry name" value="Maltose phosphorylase, domain 3"/>
    <property type="match status" value="1"/>
</dbReference>
<evidence type="ECO:0000313" key="4">
    <source>
        <dbReference type="EMBL" id="ACU03181.1"/>
    </source>
</evidence>
<dbReference type="CAZy" id="GH78">
    <property type="family name" value="Glycoside Hydrolase Family 78"/>
</dbReference>
<evidence type="ECO:0000259" key="3">
    <source>
        <dbReference type="Pfam" id="PF17390"/>
    </source>
</evidence>